<evidence type="ECO:0000313" key="2">
    <source>
        <dbReference type="Proteomes" id="UP000602442"/>
    </source>
</evidence>
<dbReference type="RefSeq" id="WP_197920953.1">
    <property type="nucleotide sequence ID" value="NZ_CAWPTA010000007.1"/>
</dbReference>
<reference evidence="1 2" key="1">
    <citation type="submission" date="2020-11" db="EMBL/GenBank/DDBJ databases">
        <title>Erythrobacter sediminis sp. nov., a marine bacterium from a tidal flat of Garorim Bay.</title>
        <authorList>
            <person name="Kim D."/>
            <person name="Yoo Y."/>
            <person name="Kim J.-J."/>
        </authorList>
    </citation>
    <scope>NUCLEOTIDE SEQUENCE [LARGE SCALE GENOMIC DNA]</scope>
    <source>
        <strain evidence="1 2">JGD-13</strain>
    </source>
</reference>
<name>A0ABS0N2R4_9SPHN</name>
<proteinExistence type="predicted"/>
<organism evidence="1 2">
    <name type="scientific">Aurantiacibacter sediminis</name>
    <dbReference type="NCBI Taxonomy" id="2793064"/>
    <lineage>
        <taxon>Bacteria</taxon>
        <taxon>Pseudomonadati</taxon>
        <taxon>Pseudomonadota</taxon>
        <taxon>Alphaproteobacteria</taxon>
        <taxon>Sphingomonadales</taxon>
        <taxon>Erythrobacteraceae</taxon>
        <taxon>Aurantiacibacter</taxon>
    </lineage>
</organism>
<sequence>MTVPEEREKQTATGWLLKSGLLVALAVNGLQFYQNTQLQRLNAQIEKISEFRESGSEMDRATIAVFDALSNGALSDEERQQLQDAFLEHVLTTEEKREFIGAEETESYLQALNVLKQEVDNATGASNAGPRIEALAEVIRLRREISEEALGV</sequence>
<dbReference type="Proteomes" id="UP000602442">
    <property type="component" value="Unassembled WGS sequence"/>
</dbReference>
<accession>A0ABS0N2R4</accession>
<dbReference type="EMBL" id="JAEANY010000002">
    <property type="protein sequence ID" value="MBH5322249.1"/>
    <property type="molecule type" value="Genomic_DNA"/>
</dbReference>
<evidence type="ECO:0000313" key="1">
    <source>
        <dbReference type="EMBL" id="MBH5322249.1"/>
    </source>
</evidence>
<comment type="caution">
    <text evidence="1">The sequence shown here is derived from an EMBL/GenBank/DDBJ whole genome shotgun (WGS) entry which is preliminary data.</text>
</comment>
<protein>
    <submittedName>
        <fullName evidence="1">Uncharacterized protein</fullName>
    </submittedName>
</protein>
<keyword evidence="2" id="KW-1185">Reference proteome</keyword>
<gene>
    <name evidence="1" type="ORF">I5L03_06580</name>
</gene>